<proteinExistence type="predicted"/>
<reference evidence="1 2" key="1">
    <citation type="submission" date="2018-01" db="EMBL/GenBank/DDBJ databases">
        <title>Draft genome sequence of Jishengella sp. NA12.</title>
        <authorList>
            <person name="Sahin N."/>
            <person name="Ay H."/>
            <person name="Saygin H."/>
        </authorList>
    </citation>
    <scope>NUCLEOTIDE SEQUENCE [LARGE SCALE GENOMIC DNA]</scope>
    <source>
        <strain evidence="1 2">NA12</strain>
    </source>
</reference>
<protein>
    <submittedName>
        <fullName evidence="1">Uncharacterized protein</fullName>
    </submittedName>
</protein>
<gene>
    <name evidence="1" type="ORF">C1I95_23655</name>
</gene>
<name>A0A2W2DNI1_9ACTN</name>
<accession>A0A2W2DNI1</accession>
<dbReference type="Proteomes" id="UP000248924">
    <property type="component" value="Unassembled WGS sequence"/>
</dbReference>
<dbReference type="EMBL" id="POTY01000176">
    <property type="protein sequence ID" value="PZG13452.1"/>
    <property type="molecule type" value="Genomic_DNA"/>
</dbReference>
<comment type="caution">
    <text evidence="1">The sequence shown here is derived from an EMBL/GenBank/DDBJ whole genome shotgun (WGS) entry which is preliminary data.</text>
</comment>
<dbReference type="AlphaFoldDB" id="A0A2W2DNI1"/>
<sequence length="110" mass="11308">MAVTEFHRTAPGFWDSIAHMLTAAQAGAAAGDAVAALMPSGVNALKVLPLTTGEAIVQVDTGDDVRLIAGPFSRSRLTPSVNGIDAASEALAVIAAEVSTVMDSYRTQPR</sequence>
<evidence type="ECO:0000313" key="2">
    <source>
        <dbReference type="Proteomes" id="UP000248924"/>
    </source>
</evidence>
<organism evidence="1 2">
    <name type="scientific">Micromonospora craterilacus</name>
    <dbReference type="NCBI Taxonomy" id="1655439"/>
    <lineage>
        <taxon>Bacteria</taxon>
        <taxon>Bacillati</taxon>
        <taxon>Actinomycetota</taxon>
        <taxon>Actinomycetes</taxon>
        <taxon>Micromonosporales</taxon>
        <taxon>Micromonosporaceae</taxon>
        <taxon>Micromonospora</taxon>
    </lineage>
</organism>
<evidence type="ECO:0000313" key="1">
    <source>
        <dbReference type="EMBL" id="PZG13452.1"/>
    </source>
</evidence>
<keyword evidence="2" id="KW-1185">Reference proteome</keyword>